<feature type="compositionally biased region" description="Pro residues" evidence="1">
    <location>
        <begin position="535"/>
        <end position="547"/>
    </location>
</feature>
<feature type="domain" description="F-box" evidence="2">
    <location>
        <begin position="52"/>
        <end position="88"/>
    </location>
</feature>
<dbReference type="PROSITE" id="PS50181">
    <property type="entry name" value="FBOX"/>
    <property type="match status" value="1"/>
</dbReference>
<dbReference type="InterPro" id="IPR055411">
    <property type="entry name" value="LRR_FXL15/At3g58940/PEG3-like"/>
</dbReference>
<dbReference type="InterPro" id="IPR001810">
    <property type="entry name" value="F-box_dom"/>
</dbReference>
<dbReference type="OrthoDB" id="693588at2759"/>
<dbReference type="Pfam" id="PF08387">
    <property type="entry name" value="FBD"/>
    <property type="match status" value="1"/>
</dbReference>
<feature type="compositionally biased region" description="Pro residues" evidence="1">
    <location>
        <begin position="505"/>
        <end position="519"/>
    </location>
</feature>
<evidence type="ECO:0000313" key="4">
    <source>
        <dbReference type="Proteomes" id="UP000324897"/>
    </source>
</evidence>
<dbReference type="InterPro" id="IPR055302">
    <property type="entry name" value="F-box_dom-containing"/>
</dbReference>
<feature type="compositionally biased region" description="Pro residues" evidence="1">
    <location>
        <begin position="556"/>
        <end position="565"/>
    </location>
</feature>
<dbReference type="Pfam" id="PF24758">
    <property type="entry name" value="LRR_At5g56370"/>
    <property type="match status" value="1"/>
</dbReference>
<feature type="region of interest" description="Disordered" evidence="1">
    <location>
        <begin position="465"/>
        <end position="604"/>
    </location>
</feature>
<sequence length="669" mass="72361">MEAAPSTKKSRTGGDAPEGQEPHAAGSQSPHELQLPPHPKPKICESGGTRGVDRISGLPDEILGEIISLLPTKDGVRTQTLASRWRHLWLSAPLNIDHDGLPSDELVQAGIMIRILAAHRGPARRVSVRMSQLVQCPEMVLALLQSPALHNLQELEIHVFYPVLRRALLPASAFPFSATLRLANIIGCHLPDSAVETLHFPQLKQLGIRYVKISAGALHSLIAGSPVREYLLLNGGYFQDIRISSPSIKSIGLSSGEFIIEDAPSLVRLILLDPDFRRLDVISAPKLETLGGLSDRAHSSNLAFGTLAIQKLRAVNFMTGVCSVKMLAIDMDDLSLHMVINLMRCFPCLEKLYVKSRITMNRNYWRRKLQNLIRSLDIRLKTVVLKHYRGTRSQVNFATFFVLNAKLLEALGKRGVLIYISVARAGVLLHTLALTFHCASRAPPPSPAAPAVLPRRPLSATPASLRRARLPPSSAAPAALPPPPRPPPSLVRRARRTPSPAAPAVLPPPPVAAAAPPLPGTGYPATSRRPSSTTPAPPPHRASPPPPRRGRHPTPAASPRPPPTPARLGSTSSATPNSGPAQVQPGAPDASLPRPDGQPPEEMSASFHYPHLVIFDEHEINYVEAKNLGLVLNPEMRNDEETLEGASTQEKHTGDAASLLLNCCCELLF</sequence>
<dbReference type="Gramene" id="TVU11800">
    <property type="protein sequence ID" value="TVU11800"/>
    <property type="gene ID" value="EJB05_45404"/>
</dbReference>
<accession>A0A5J9TK90</accession>
<dbReference type="EMBL" id="RWGY01000039">
    <property type="protein sequence ID" value="TVU11800.1"/>
    <property type="molecule type" value="Genomic_DNA"/>
</dbReference>
<proteinExistence type="predicted"/>
<dbReference type="PANTHER" id="PTHR32141:SF179">
    <property type="entry name" value="F-BOX DOMAIN-CONTAINING PROTEIN"/>
    <property type="match status" value="1"/>
</dbReference>
<reference evidence="3 4" key="1">
    <citation type="journal article" date="2019" name="Sci. Rep.">
        <title>A high-quality genome of Eragrostis curvula grass provides insights into Poaceae evolution and supports new strategies to enhance forage quality.</title>
        <authorList>
            <person name="Carballo J."/>
            <person name="Santos B.A.C.M."/>
            <person name="Zappacosta D."/>
            <person name="Garbus I."/>
            <person name="Selva J.P."/>
            <person name="Gallo C.A."/>
            <person name="Diaz A."/>
            <person name="Albertini E."/>
            <person name="Caccamo M."/>
            <person name="Echenique V."/>
        </authorList>
    </citation>
    <scope>NUCLEOTIDE SEQUENCE [LARGE SCALE GENOMIC DNA]</scope>
    <source>
        <strain evidence="4">cv. Victoria</strain>
        <tissue evidence="3">Leaf</tissue>
    </source>
</reference>
<protein>
    <recommendedName>
        <fullName evidence="2">F-box domain-containing protein</fullName>
    </recommendedName>
</protein>
<dbReference type="Gene3D" id="3.80.10.10">
    <property type="entry name" value="Ribonuclease Inhibitor"/>
    <property type="match status" value="1"/>
</dbReference>
<dbReference type="PRINTS" id="PR01217">
    <property type="entry name" value="PRICHEXTENSN"/>
</dbReference>
<dbReference type="SUPFAM" id="SSF81383">
    <property type="entry name" value="F-box domain"/>
    <property type="match status" value="1"/>
</dbReference>
<name>A0A5J9TK90_9POAL</name>
<evidence type="ECO:0000259" key="2">
    <source>
        <dbReference type="PROSITE" id="PS50181"/>
    </source>
</evidence>
<dbReference type="CDD" id="cd22160">
    <property type="entry name" value="F-box_AtFBL13-like"/>
    <property type="match status" value="1"/>
</dbReference>
<feature type="compositionally biased region" description="Low complexity" evidence="1">
    <location>
        <begin position="465"/>
        <end position="478"/>
    </location>
</feature>
<comment type="caution">
    <text evidence="3">The sequence shown here is derived from an EMBL/GenBank/DDBJ whole genome shotgun (WGS) entry which is preliminary data.</text>
</comment>
<evidence type="ECO:0000313" key="3">
    <source>
        <dbReference type="EMBL" id="TVU11800.1"/>
    </source>
</evidence>
<keyword evidence="4" id="KW-1185">Reference proteome</keyword>
<dbReference type="InterPro" id="IPR006566">
    <property type="entry name" value="FBD"/>
</dbReference>
<feature type="compositionally biased region" description="Polar residues" evidence="1">
    <location>
        <begin position="569"/>
        <end position="581"/>
    </location>
</feature>
<evidence type="ECO:0000256" key="1">
    <source>
        <dbReference type="SAM" id="MobiDB-lite"/>
    </source>
</evidence>
<dbReference type="Proteomes" id="UP000324897">
    <property type="component" value="Chromosome 3"/>
</dbReference>
<dbReference type="AlphaFoldDB" id="A0A5J9TK90"/>
<dbReference type="PANTHER" id="PTHR32141">
    <property type="match status" value="1"/>
</dbReference>
<feature type="non-terminal residue" evidence="3">
    <location>
        <position position="1"/>
    </location>
</feature>
<dbReference type="InterPro" id="IPR032675">
    <property type="entry name" value="LRR_dom_sf"/>
</dbReference>
<gene>
    <name evidence="3" type="ORF">EJB05_45404</name>
</gene>
<dbReference type="InterPro" id="IPR053781">
    <property type="entry name" value="F-box_AtFBL13-like"/>
</dbReference>
<dbReference type="Pfam" id="PF00646">
    <property type="entry name" value="F-box"/>
    <property type="match status" value="1"/>
</dbReference>
<dbReference type="InterPro" id="IPR036047">
    <property type="entry name" value="F-box-like_dom_sf"/>
</dbReference>
<feature type="compositionally biased region" description="Pro residues" evidence="1">
    <location>
        <begin position="479"/>
        <end position="489"/>
    </location>
</feature>
<feature type="region of interest" description="Disordered" evidence="1">
    <location>
        <begin position="1"/>
        <end position="51"/>
    </location>
</feature>
<feature type="compositionally biased region" description="Low complexity" evidence="1">
    <location>
        <begin position="524"/>
        <end position="534"/>
    </location>
</feature>
<organism evidence="3 4">
    <name type="scientific">Eragrostis curvula</name>
    <name type="common">weeping love grass</name>
    <dbReference type="NCBI Taxonomy" id="38414"/>
    <lineage>
        <taxon>Eukaryota</taxon>
        <taxon>Viridiplantae</taxon>
        <taxon>Streptophyta</taxon>
        <taxon>Embryophyta</taxon>
        <taxon>Tracheophyta</taxon>
        <taxon>Spermatophyta</taxon>
        <taxon>Magnoliopsida</taxon>
        <taxon>Liliopsida</taxon>
        <taxon>Poales</taxon>
        <taxon>Poaceae</taxon>
        <taxon>PACMAD clade</taxon>
        <taxon>Chloridoideae</taxon>
        <taxon>Eragrostideae</taxon>
        <taxon>Eragrostidinae</taxon>
        <taxon>Eragrostis</taxon>
    </lineage>
</organism>